<comment type="subcellular location">
    <subcellularLocation>
        <location evidence="1">Membrane</location>
        <topology evidence="1">Multi-pass membrane protein</topology>
    </subcellularLocation>
</comment>
<keyword evidence="4 5" id="KW-0472">Membrane</keyword>
<evidence type="ECO:0000256" key="1">
    <source>
        <dbReference type="ARBA" id="ARBA00004141"/>
    </source>
</evidence>
<proteinExistence type="predicted"/>
<feature type="transmembrane region" description="Helical" evidence="5">
    <location>
        <begin position="147"/>
        <end position="171"/>
    </location>
</feature>
<dbReference type="STRING" id="983967.A0A1E4SYS7"/>
<feature type="transmembrane region" description="Helical" evidence="5">
    <location>
        <begin position="62"/>
        <end position="83"/>
    </location>
</feature>
<protein>
    <recommendedName>
        <fullName evidence="6">Wax synthase domain-containing protein</fullName>
    </recommendedName>
</protein>
<dbReference type="Proteomes" id="UP000094801">
    <property type="component" value="Unassembled WGS sequence"/>
</dbReference>
<feature type="transmembrane region" description="Helical" evidence="5">
    <location>
        <begin position="201"/>
        <end position="228"/>
    </location>
</feature>
<keyword evidence="3 5" id="KW-1133">Transmembrane helix</keyword>
<feature type="transmembrane region" description="Helical" evidence="5">
    <location>
        <begin position="36"/>
        <end position="56"/>
    </location>
</feature>
<feature type="transmembrane region" description="Helical" evidence="5">
    <location>
        <begin position="291"/>
        <end position="311"/>
    </location>
</feature>
<evidence type="ECO:0000256" key="3">
    <source>
        <dbReference type="ARBA" id="ARBA00022989"/>
    </source>
</evidence>
<gene>
    <name evidence="7" type="ORF">CANARDRAFT_28824</name>
</gene>
<keyword evidence="8" id="KW-1185">Reference proteome</keyword>
<organism evidence="7 8">
    <name type="scientific">[Candida] arabinofermentans NRRL YB-2248</name>
    <dbReference type="NCBI Taxonomy" id="983967"/>
    <lineage>
        <taxon>Eukaryota</taxon>
        <taxon>Fungi</taxon>
        <taxon>Dikarya</taxon>
        <taxon>Ascomycota</taxon>
        <taxon>Saccharomycotina</taxon>
        <taxon>Pichiomycetes</taxon>
        <taxon>Pichiales</taxon>
        <taxon>Pichiaceae</taxon>
        <taxon>Ogataea</taxon>
        <taxon>Ogataea/Candida clade</taxon>
    </lineage>
</organism>
<evidence type="ECO:0000256" key="4">
    <source>
        <dbReference type="ARBA" id="ARBA00023136"/>
    </source>
</evidence>
<sequence>MKLDFLLQLPWAYYTGWALVIPVILTTIPPKPYRKYIAISVTFPILFYATFIYQNGANPQPLALLLQGMFSIFFLYTTELFIVTEYPEFHDYRIGFETPSLVRSYPSFSLQKFKWAIARSSYNIRGIGWNWELSGIIHLKDKKRLKWFWNLVVYKILIRYAIFDIMFNLYLSTAYIKGNAWDPDAIDLYSGSGLPLYKQSILAVCTMYCVYYGIDLLYNICAFIWIALGIYDPQDFPPLFGSFKNNFTVGSVWGNVWHKLMYKMTVPIARSVSEFVFKTNKRGRSTSSKMLTYFLTFCLTGAVHAMGTSFLPWNSGAGYNINIPSWCPPILYILGFKVYIGRWFWSFVLFPYQFFVIVLESACIEVWNKTGLSMPKRLKMLLGLIFIFFAEFIICQRYVDEIAKGGLKIQDLSLNTPIHRWFLHNDIYF</sequence>
<feature type="transmembrane region" description="Helical" evidence="5">
    <location>
        <begin position="12"/>
        <end position="29"/>
    </location>
</feature>
<keyword evidence="2 5" id="KW-0812">Transmembrane</keyword>
<evidence type="ECO:0000259" key="6">
    <source>
        <dbReference type="Pfam" id="PF13813"/>
    </source>
</evidence>
<evidence type="ECO:0000256" key="2">
    <source>
        <dbReference type="ARBA" id="ARBA00022692"/>
    </source>
</evidence>
<dbReference type="InterPro" id="IPR032805">
    <property type="entry name" value="Wax_synthase_dom"/>
</dbReference>
<dbReference type="EMBL" id="KV453855">
    <property type="protein sequence ID" value="ODV84663.1"/>
    <property type="molecule type" value="Genomic_DNA"/>
</dbReference>
<feature type="transmembrane region" description="Helical" evidence="5">
    <location>
        <begin position="347"/>
        <end position="368"/>
    </location>
</feature>
<evidence type="ECO:0000313" key="7">
    <source>
        <dbReference type="EMBL" id="ODV84663.1"/>
    </source>
</evidence>
<dbReference type="OrthoDB" id="1077582at2759"/>
<reference evidence="8" key="1">
    <citation type="submission" date="2016-04" db="EMBL/GenBank/DDBJ databases">
        <title>Comparative genomics of biotechnologically important yeasts.</title>
        <authorList>
            <consortium name="DOE Joint Genome Institute"/>
            <person name="Riley R."/>
            <person name="Haridas S."/>
            <person name="Wolfe K.H."/>
            <person name="Lopes M.R."/>
            <person name="Hittinger C.T."/>
            <person name="Goker M."/>
            <person name="Salamov A."/>
            <person name="Wisecaver J."/>
            <person name="Long T.M."/>
            <person name="Aerts A.L."/>
            <person name="Barry K."/>
            <person name="Choi C."/>
            <person name="Clum A."/>
            <person name="Coughlan A.Y."/>
            <person name="Deshpande S."/>
            <person name="Douglass A.P."/>
            <person name="Hanson S.J."/>
            <person name="Klenk H.-P."/>
            <person name="Labutti K."/>
            <person name="Lapidus A."/>
            <person name="Lindquist E."/>
            <person name="Lipzen A."/>
            <person name="Meier-Kolthoff J.P."/>
            <person name="Ohm R.A."/>
            <person name="Otillar R.P."/>
            <person name="Pangilinan J."/>
            <person name="Peng Y."/>
            <person name="Rokas A."/>
            <person name="Rosa C.A."/>
            <person name="Scheuner C."/>
            <person name="Sibirny A.A."/>
            <person name="Slot J.C."/>
            <person name="Stielow J.B."/>
            <person name="Sun H."/>
            <person name="Kurtzman C.P."/>
            <person name="Blackwell M."/>
            <person name="Grigoriev I.V."/>
            <person name="Jeffries T.W."/>
        </authorList>
    </citation>
    <scope>NUCLEOTIDE SEQUENCE [LARGE SCALE GENOMIC DNA]</scope>
    <source>
        <strain evidence="8">NRRL YB-2248</strain>
    </source>
</reference>
<feature type="transmembrane region" description="Helical" evidence="5">
    <location>
        <begin position="323"/>
        <end position="340"/>
    </location>
</feature>
<dbReference type="GO" id="GO:0016020">
    <property type="term" value="C:membrane"/>
    <property type="evidence" value="ECO:0007669"/>
    <property type="project" value="UniProtKB-SubCell"/>
</dbReference>
<name>A0A1E4SYS7_9ASCO</name>
<dbReference type="Pfam" id="PF13813">
    <property type="entry name" value="MBOAT_2"/>
    <property type="match status" value="1"/>
</dbReference>
<feature type="domain" description="Wax synthase" evidence="6">
    <location>
        <begin position="237"/>
        <end position="309"/>
    </location>
</feature>
<feature type="transmembrane region" description="Helical" evidence="5">
    <location>
        <begin position="380"/>
        <end position="399"/>
    </location>
</feature>
<dbReference type="AlphaFoldDB" id="A0A1E4SYS7"/>
<evidence type="ECO:0000313" key="8">
    <source>
        <dbReference type="Proteomes" id="UP000094801"/>
    </source>
</evidence>
<evidence type="ECO:0000256" key="5">
    <source>
        <dbReference type="SAM" id="Phobius"/>
    </source>
</evidence>
<accession>A0A1E4SYS7</accession>